<evidence type="ECO:0000256" key="2">
    <source>
        <dbReference type="ARBA" id="ARBA00022525"/>
    </source>
</evidence>
<reference evidence="5" key="1">
    <citation type="submission" date="2012-11" db="EMBL/GenBank/DDBJ databases">
        <authorList>
            <person name="Lucero-Rivera Y.E."/>
            <person name="Tovar-Ramirez D."/>
        </authorList>
    </citation>
    <scope>NUCLEOTIDE SEQUENCE</scope>
    <source>
        <tissue evidence="5">Salivary gland</tissue>
    </source>
</reference>
<protein>
    <recommendedName>
        <fullName evidence="4">Single domain-containing protein</fullName>
    </recommendedName>
</protein>
<reference evidence="5" key="2">
    <citation type="journal article" date="2015" name="J. Proteomics">
        <title>Sexual differences in the sialomes of the zebra tick, Rhipicephalus pulchellus.</title>
        <authorList>
            <person name="Tan A.W."/>
            <person name="Francischetti I.M."/>
            <person name="Slovak M."/>
            <person name="Kini R.M."/>
            <person name="Ribeiro J.M."/>
        </authorList>
    </citation>
    <scope>NUCLEOTIDE SEQUENCE</scope>
    <source>
        <tissue evidence="5">Salivary gland</tissue>
    </source>
</reference>
<accession>L7LWP3</accession>
<dbReference type="Pfam" id="PF15430">
    <property type="entry name" value="SVWC"/>
    <property type="match status" value="1"/>
</dbReference>
<evidence type="ECO:0000256" key="3">
    <source>
        <dbReference type="SAM" id="SignalP"/>
    </source>
</evidence>
<feature type="domain" description="Single" evidence="4">
    <location>
        <begin position="42"/>
        <end position="110"/>
    </location>
</feature>
<feature type="chain" id="PRO_5003981471" description="Single domain-containing protein" evidence="3">
    <location>
        <begin position="28"/>
        <end position="117"/>
    </location>
</feature>
<evidence type="ECO:0000259" key="4">
    <source>
        <dbReference type="SMART" id="SM01318"/>
    </source>
</evidence>
<proteinExistence type="evidence at transcript level"/>
<dbReference type="GO" id="GO:0005576">
    <property type="term" value="C:extracellular region"/>
    <property type="evidence" value="ECO:0007669"/>
    <property type="project" value="UniProtKB-SubCell"/>
</dbReference>
<sequence length="117" mass="13201">MEINMTKLHPCFVIITAAMLFLVDVSQQGIQWKYVPFENGKCLFNGEKVNVHEDVKEIQTCMRWSCFEKNSTHGMMRGASCGVVVVAPPCKYIPMRPGVYPYCCPKKGECPKNKAHG</sequence>
<feature type="signal peptide" evidence="3">
    <location>
        <begin position="1"/>
        <end position="27"/>
    </location>
</feature>
<dbReference type="AlphaFoldDB" id="L7LWP3"/>
<keyword evidence="2" id="KW-0964">Secreted</keyword>
<keyword evidence="3" id="KW-0732">Signal</keyword>
<evidence type="ECO:0000256" key="1">
    <source>
        <dbReference type="ARBA" id="ARBA00004613"/>
    </source>
</evidence>
<dbReference type="InterPro" id="IPR029277">
    <property type="entry name" value="SVWC_dom"/>
</dbReference>
<organism evidence="5">
    <name type="scientific">Rhipicephalus pulchellus</name>
    <name type="common">Yellow backed tick</name>
    <name type="synonym">Dermacentor pulchellus</name>
    <dbReference type="NCBI Taxonomy" id="72859"/>
    <lineage>
        <taxon>Eukaryota</taxon>
        <taxon>Metazoa</taxon>
        <taxon>Ecdysozoa</taxon>
        <taxon>Arthropoda</taxon>
        <taxon>Chelicerata</taxon>
        <taxon>Arachnida</taxon>
        <taxon>Acari</taxon>
        <taxon>Parasitiformes</taxon>
        <taxon>Ixodida</taxon>
        <taxon>Ixodoidea</taxon>
        <taxon>Ixodidae</taxon>
        <taxon>Rhipicephalinae</taxon>
        <taxon>Rhipicephalus</taxon>
        <taxon>Rhipicephalus</taxon>
    </lineage>
</organism>
<name>L7LWP3_RHIPC</name>
<comment type="subcellular location">
    <subcellularLocation>
        <location evidence="1">Secreted</location>
    </subcellularLocation>
</comment>
<dbReference type="SMART" id="SM01318">
    <property type="entry name" value="SVWC"/>
    <property type="match status" value="1"/>
</dbReference>
<evidence type="ECO:0000313" key="5">
    <source>
        <dbReference type="EMBL" id="JAA56220.1"/>
    </source>
</evidence>
<dbReference type="EMBL" id="GACK01008814">
    <property type="protein sequence ID" value="JAA56220.1"/>
    <property type="molecule type" value="mRNA"/>
</dbReference>